<dbReference type="InterPro" id="IPR005467">
    <property type="entry name" value="His_kinase_dom"/>
</dbReference>
<dbReference type="PROSITE" id="PS50109">
    <property type="entry name" value="HIS_KIN"/>
    <property type="match status" value="1"/>
</dbReference>
<reference evidence="9 10" key="1">
    <citation type="submission" date="2023-03" db="EMBL/GenBank/DDBJ databases">
        <title>Strain YYF002 represents a novel species in the genus Winogradskyella isolated from seawater.</title>
        <authorList>
            <person name="Fu Z.-Y."/>
        </authorList>
    </citation>
    <scope>NUCLEOTIDE SEQUENCE [LARGE SCALE GENOMIC DNA]</scope>
    <source>
        <strain evidence="9 10">YYF002</strain>
    </source>
</reference>
<evidence type="ECO:0000256" key="1">
    <source>
        <dbReference type="ARBA" id="ARBA00000085"/>
    </source>
</evidence>
<dbReference type="PANTHER" id="PTHR43304">
    <property type="entry name" value="PHYTOCHROME-LIKE PROTEIN CPH1"/>
    <property type="match status" value="1"/>
</dbReference>
<dbReference type="InterPro" id="IPR036890">
    <property type="entry name" value="HATPase_C_sf"/>
</dbReference>
<accession>A0ABT6FY86</accession>
<feature type="domain" description="PAC" evidence="8">
    <location>
        <begin position="83"/>
        <end position="135"/>
    </location>
</feature>
<dbReference type="Pfam" id="PF08447">
    <property type="entry name" value="PAS_3"/>
    <property type="match status" value="1"/>
</dbReference>
<dbReference type="SMART" id="SM00091">
    <property type="entry name" value="PAS"/>
    <property type="match status" value="1"/>
</dbReference>
<evidence type="ECO:0000259" key="7">
    <source>
        <dbReference type="PROSITE" id="PS50112"/>
    </source>
</evidence>
<dbReference type="SUPFAM" id="SSF55874">
    <property type="entry name" value="ATPase domain of HSP90 chaperone/DNA topoisomerase II/histidine kinase"/>
    <property type="match status" value="1"/>
</dbReference>
<feature type="domain" description="PAS" evidence="7">
    <location>
        <begin position="9"/>
        <end position="79"/>
    </location>
</feature>
<keyword evidence="4" id="KW-0808">Transferase</keyword>
<proteinExistence type="predicted"/>
<feature type="domain" description="Histidine kinase" evidence="6">
    <location>
        <begin position="153"/>
        <end position="365"/>
    </location>
</feature>
<evidence type="ECO:0000259" key="6">
    <source>
        <dbReference type="PROSITE" id="PS50109"/>
    </source>
</evidence>
<gene>
    <name evidence="9" type="ORF">P7122_02595</name>
</gene>
<evidence type="ECO:0000256" key="4">
    <source>
        <dbReference type="ARBA" id="ARBA00022679"/>
    </source>
</evidence>
<dbReference type="Pfam" id="PF02518">
    <property type="entry name" value="HATPase_c"/>
    <property type="match status" value="1"/>
</dbReference>
<evidence type="ECO:0000256" key="5">
    <source>
        <dbReference type="ARBA" id="ARBA00022777"/>
    </source>
</evidence>
<dbReference type="InterPro" id="IPR036097">
    <property type="entry name" value="HisK_dim/P_sf"/>
</dbReference>
<dbReference type="InterPro" id="IPR003594">
    <property type="entry name" value="HATPase_dom"/>
</dbReference>
<evidence type="ECO:0000259" key="8">
    <source>
        <dbReference type="PROSITE" id="PS50113"/>
    </source>
</evidence>
<keyword evidence="5" id="KW-0418">Kinase</keyword>
<dbReference type="Gene3D" id="3.30.450.20">
    <property type="entry name" value="PAS domain"/>
    <property type="match status" value="1"/>
</dbReference>
<comment type="catalytic activity">
    <reaction evidence="1">
        <text>ATP + protein L-histidine = ADP + protein N-phospho-L-histidine.</text>
        <dbReference type="EC" id="2.7.13.3"/>
    </reaction>
</comment>
<dbReference type="EC" id="2.7.13.3" evidence="2"/>
<dbReference type="InterPro" id="IPR004358">
    <property type="entry name" value="Sig_transdc_His_kin-like_C"/>
</dbReference>
<dbReference type="Proteomes" id="UP001529085">
    <property type="component" value="Unassembled WGS sequence"/>
</dbReference>
<dbReference type="InterPro" id="IPR000014">
    <property type="entry name" value="PAS"/>
</dbReference>
<dbReference type="InterPro" id="IPR013655">
    <property type="entry name" value="PAS_fold_3"/>
</dbReference>
<sequence length="365" mass="41796">MSKNFKKVEDVLYRKIFNYAKGGISIVSLNGAWVKVNHSLSKLLGYSEEEFYSMAFQDITHKDDLEKDINLMHQLLNGDIENYQMEKRYFHKDGHIVWALLSVSLVRDPEGEPMYFISQITDISEQKSASWRFKLLMNVIKGQNETLKDFTYIATHDIRTHIGNLFSISEFLEEENPELVDSENFKMLKESISNLNDTIEHLRQIKIDKPKHEHNLSSLRLNDYIKSATYNVNAIAKKEQCTILNNVDANIKVMATEAYLDSIILNFLTNAIKYKSPKRLPVVELTTEIRGQYVVLKIADNGVGMDLSKNGSKLFTLNGTFNNHHDSRGIGLFITKNHIESLGGKIEVDSVVDKGTSFSLYFIRA</sequence>
<name>A0ABT6FY86_9FLAO</name>
<dbReference type="CDD" id="cd00130">
    <property type="entry name" value="PAS"/>
    <property type="match status" value="1"/>
</dbReference>
<dbReference type="InterPro" id="IPR052162">
    <property type="entry name" value="Sensor_kinase/Photoreceptor"/>
</dbReference>
<keyword evidence="10" id="KW-1185">Reference proteome</keyword>
<dbReference type="PROSITE" id="PS50112">
    <property type="entry name" value="PAS"/>
    <property type="match status" value="1"/>
</dbReference>
<dbReference type="PANTHER" id="PTHR43304:SF1">
    <property type="entry name" value="PAC DOMAIN-CONTAINING PROTEIN"/>
    <property type="match status" value="1"/>
</dbReference>
<dbReference type="Gene3D" id="3.30.565.10">
    <property type="entry name" value="Histidine kinase-like ATPase, C-terminal domain"/>
    <property type="match status" value="1"/>
</dbReference>
<dbReference type="InterPro" id="IPR001610">
    <property type="entry name" value="PAC"/>
</dbReference>
<protein>
    <recommendedName>
        <fullName evidence="2">histidine kinase</fullName>
        <ecNumber evidence="2">2.7.13.3</ecNumber>
    </recommendedName>
</protein>
<organism evidence="9 10">
    <name type="scientific">Winogradskyella marincola</name>
    <dbReference type="NCBI Taxonomy" id="3037795"/>
    <lineage>
        <taxon>Bacteria</taxon>
        <taxon>Pseudomonadati</taxon>
        <taxon>Bacteroidota</taxon>
        <taxon>Flavobacteriia</taxon>
        <taxon>Flavobacteriales</taxon>
        <taxon>Flavobacteriaceae</taxon>
        <taxon>Winogradskyella</taxon>
    </lineage>
</organism>
<dbReference type="EMBL" id="JARSBN010000001">
    <property type="protein sequence ID" value="MDG4714746.1"/>
    <property type="molecule type" value="Genomic_DNA"/>
</dbReference>
<dbReference type="SMART" id="SM00086">
    <property type="entry name" value="PAC"/>
    <property type="match status" value="1"/>
</dbReference>
<dbReference type="NCBIfam" id="TIGR00229">
    <property type="entry name" value="sensory_box"/>
    <property type="match status" value="1"/>
</dbReference>
<dbReference type="InterPro" id="IPR035965">
    <property type="entry name" value="PAS-like_dom_sf"/>
</dbReference>
<evidence type="ECO:0000313" key="10">
    <source>
        <dbReference type="Proteomes" id="UP001529085"/>
    </source>
</evidence>
<dbReference type="SUPFAM" id="SSF47384">
    <property type="entry name" value="Homodimeric domain of signal transducing histidine kinase"/>
    <property type="match status" value="1"/>
</dbReference>
<dbReference type="SUPFAM" id="SSF55785">
    <property type="entry name" value="PYP-like sensor domain (PAS domain)"/>
    <property type="match status" value="1"/>
</dbReference>
<dbReference type="RefSeq" id="WP_278004212.1">
    <property type="nucleotide sequence ID" value="NZ_JARSBN010000001.1"/>
</dbReference>
<dbReference type="PRINTS" id="PR00344">
    <property type="entry name" value="BCTRLSENSOR"/>
</dbReference>
<evidence type="ECO:0000256" key="2">
    <source>
        <dbReference type="ARBA" id="ARBA00012438"/>
    </source>
</evidence>
<keyword evidence="3" id="KW-0597">Phosphoprotein</keyword>
<dbReference type="PROSITE" id="PS50113">
    <property type="entry name" value="PAC"/>
    <property type="match status" value="1"/>
</dbReference>
<comment type="caution">
    <text evidence="9">The sequence shown here is derived from an EMBL/GenBank/DDBJ whole genome shotgun (WGS) entry which is preliminary data.</text>
</comment>
<dbReference type="InterPro" id="IPR000700">
    <property type="entry name" value="PAS-assoc_C"/>
</dbReference>
<evidence type="ECO:0000256" key="3">
    <source>
        <dbReference type="ARBA" id="ARBA00022553"/>
    </source>
</evidence>
<dbReference type="SMART" id="SM00387">
    <property type="entry name" value="HATPase_c"/>
    <property type="match status" value="1"/>
</dbReference>
<evidence type="ECO:0000313" key="9">
    <source>
        <dbReference type="EMBL" id="MDG4714746.1"/>
    </source>
</evidence>